<name>A0A183IHC4_9BILA</name>
<comment type="similarity">
    <text evidence="1">Belongs to the E3 ubiquitin-protein ligase UBR1-like family.</text>
</comment>
<feature type="compositionally biased region" description="Polar residues" evidence="2">
    <location>
        <begin position="516"/>
        <end position="529"/>
    </location>
</feature>
<dbReference type="PANTHER" id="PTHR21497">
    <property type="entry name" value="UBIQUITIN LIGASE E3 ALPHA-RELATED"/>
    <property type="match status" value="1"/>
</dbReference>
<dbReference type="EC" id="2.3.2.27" evidence="1"/>
<dbReference type="InterPro" id="IPR036390">
    <property type="entry name" value="WH_DNA-bd_sf"/>
</dbReference>
<dbReference type="WBParaSite" id="SBAD_0000316301-mRNA-1">
    <property type="protein sequence ID" value="SBAD_0000316301-mRNA-1"/>
    <property type="gene ID" value="SBAD_0000316301"/>
</dbReference>
<evidence type="ECO:0000313" key="5">
    <source>
        <dbReference type="EMBL" id="VDO99734.1"/>
    </source>
</evidence>
<comment type="catalytic activity">
    <reaction evidence="1">
        <text>S-ubiquitinyl-[E2 ubiquitin-conjugating enzyme]-L-cysteine + [acceptor protein]-L-lysine = [E2 ubiquitin-conjugating enzyme]-L-cysteine + N(6)-ubiquitinyl-[acceptor protein]-L-lysine.</text>
        <dbReference type="EC" id="2.3.2.27"/>
    </reaction>
</comment>
<dbReference type="InterPro" id="IPR044046">
    <property type="entry name" value="E3_ligase_UBR-like_C"/>
</dbReference>
<dbReference type="GO" id="GO:0061630">
    <property type="term" value="F:ubiquitin protein ligase activity"/>
    <property type="evidence" value="ECO:0007669"/>
    <property type="project" value="UniProtKB-UniRule"/>
</dbReference>
<gene>
    <name evidence="5" type="ORF">SBAD_LOCUS3019</name>
</gene>
<dbReference type="EMBL" id="UZAM01007527">
    <property type="protein sequence ID" value="VDO99734.1"/>
    <property type="molecule type" value="Genomic_DNA"/>
</dbReference>
<dbReference type="GO" id="GO:0000151">
    <property type="term" value="C:ubiquitin ligase complex"/>
    <property type="evidence" value="ECO:0007669"/>
    <property type="project" value="TreeGrafter"/>
</dbReference>
<keyword evidence="1" id="KW-0479">Metal-binding</keyword>
<dbReference type="UniPathway" id="UPA00143"/>
<dbReference type="Pfam" id="PF18995">
    <property type="entry name" value="PRT6_C"/>
    <property type="match status" value="1"/>
</dbReference>
<keyword evidence="1" id="KW-0833">Ubl conjugation pathway</keyword>
<comment type="pathway">
    <text evidence="1">Protein modification; protein ubiquitination.</text>
</comment>
<dbReference type="GO" id="GO:0016567">
    <property type="term" value="P:protein ubiquitination"/>
    <property type="evidence" value="ECO:0007669"/>
    <property type="project" value="UniProtKB-UniRule"/>
</dbReference>
<evidence type="ECO:0000256" key="2">
    <source>
        <dbReference type="SAM" id="MobiDB-lite"/>
    </source>
</evidence>
<dbReference type="InterPro" id="IPR042065">
    <property type="entry name" value="E3_ELL-like"/>
</dbReference>
<dbReference type="GO" id="GO:0071596">
    <property type="term" value="P:ubiquitin-dependent protein catabolic process via the N-end rule pathway"/>
    <property type="evidence" value="ECO:0007669"/>
    <property type="project" value="UniProtKB-UniRule"/>
</dbReference>
<organism evidence="7">
    <name type="scientific">Soboliphyme baturini</name>
    <dbReference type="NCBI Taxonomy" id="241478"/>
    <lineage>
        <taxon>Eukaryota</taxon>
        <taxon>Metazoa</taxon>
        <taxon>Ecdysozoa</taxon>
        <taxon>Nematoda</taxon>
        <taxon>Enoplea</taxon>
        <taxon>Dorylaimia</taxon>
        <taxon>Dioctophymatida</taxon>
        <taxon>Dioctophymatoidea</taxon>
        <taxon>Soboliphymatidae</taxon>
        <taxon>Soboliphyme</taxon>
    </lineage>
</organism>
<protein>
    <recommendedName>
        <fullName evidence="1">E3 ubiquitin-protein ligase</fullName>
        <ecNumber evidence="1">2.3.2.27</ecNumber>
    </recommendedName>
</protein>
<evidence type="ECO:0000259" key="4">
    <source>
        <dbReference type="Pfam" id="PF22960"/>
    </source>
</evidence>
<reference evidence="5 6" key="2">
    <citation type="submission" date="2018-11" db="EMBL/GenBank/DDBJ databases">
        <authorList>
            <consortium name="Pathogen Informatics"/>
        </authorList>
    </citation>
    <scope>NUCLEOTIDE SEQUENCE [LARGE SCALE GENOMIC DNA]</scope>
</reference>
<keyword evidence="1" id="KW-0808">Transferase</keyword>
<proteinExistence type="inferred from homology"/>
<feature type="domain" description="E3 ubiquitin-protein ligase UBR-like C-terminal" evidence="3">
    <location>
        <begin position="797"/>
        <end position="1240"/>
    </location>
</feature>
<dbReference type="Pfam" id="PF22960">
    <property type="entry name" value="WHD_UBR1"/>
    <property type="match status" value="1"/>
</dbReference>
<reference evidence="7" key="1">
    <citation type="submission" date="2016-06" db="UniProtKB">
        <authorList>
            <consortium name="WormBaseParasite"/>
        </authorList>
    </citation>
    <scope>IDENTIFICATION</scope>
</reference>
<dbReference type="GO" id="GO:0008270">
    <property type="term" value="F:zinc ion binding"/>
    <property type="evidence" value="ECO:0007669"/>
    <property type="project" value="UniProtKB-UniRule"/>
</dbReference>
<dbReference type="OrthoDB" id="26387at2759"/>
<dbReference type="GO" id="GO:0005737">
    <property type="term" value="C:cytoplasm"/>
    <property type="evidence" value="ECO:0007669"/>
    <property type="project" value="TreeGrafter"/>
</dbReference>
<sequence>MYAKLMMDYIQDDHDHDVSVVSLSVQIFTVPSLVRVLIKEQNAFEVVIKPFMEVAEDFRSEAGYLTFQQLLARSPIKFRRSLHVLNDFRYLLTSVPSPEEWDNHLENCILVALRSLLDVVCCVQGMDPVVRQVGAHQEFTPEWETAFTIQLRLNPILALFQQWCSTNHLVALRCFSKALSTLNDVLQQECKETEIVEIAGHQCVCIVHDVSSRSVSIHIALPRLVAGLYLSIMKFCFHHPSASSEFTDELPKSNMLELPVRAMALCAQIHNYFASICRSEMFDKDILMLQICASIEDADSFLIAVLYKFGLRNWARYDRQRFIVGVGKVECSEAVRKEIIHLLCRKPMTFSKLERHLPEDPFDKTGLEDVINSVAIFKPPKDGSAGQFELKPECLNEYNPFFWHYSKSEMSEAEDYQRRLRAHSSIEIKACPPPVLPEFCKSFAPIIKIFESDVFLFCFTSRVKQHKFSNDGDIYSQMISLVGKPNVGHTEDLLQWTITKFMYVLRLHTVSTDTIERQTAQSDVAPSTEEQNRKKRRHEIALKQRQKAVEQIEKMQNLFIEQNKSMLDKCKHTLHSDDDHHEQENMPSSRIFPVCVGPNRTSTSRLNAPVLMCVLCQDEQQVTFDSRAIVYAAFVQNSSLFTKEPHRPLTHPDEFDPLYYPASLYFGVHTSSCGHTMHADCWQQFYDNLILKEQRNHWRHRLSNLFNIELNEYLCPLCKRLCNTVLPALPSLQSLNVTEKSTSLVYEQFISEINDWLHTALENGILFWSQQPKSVREIDVPRRVLVSTSIEDMLRTFSQTVYSHGLQVEPHFTSPKVSVMNWLTLAYTIRSIDAVLIFDRKPLFGALSTRRSCELYGLVHCVALSSYIGDAAIFKTHLRRLLLPLFASHEADPEQLPNVLNLDIFTTLVELSYTIDWMKAVDKDCSVTAHAGVHEHHLLRLMLSAYMLQLLFTANSPAGDEDDRIQRTQISSSSESLTALLDLRSSVYSWASVTADSLAPIDLLRFVTYGLIKFLRPVCLFLHALSSVDPPEELCEFNADHLKPLCRYLDIPSDMVELIQFLDTTSMERWCKLPTTAELVTGKKIIRQPVLANDLIVLPQDFSTLINQASQRWYSSCFVFLCLCLTLPIKEPRYPALCLVCGEMVCSRSYCCQRSLNDHMVGGCTYHANHCSGGTGIFLSYICFSIRDCQIVLLYQLYRGCFLPAPYVDEYGETDQGFRRGKPLLLSAQLYQKLRWLWLNHSVPEQIVNRMELSDQLLAQEWFHF</sequence>
<evidence type="ECO:0000313" key="7">
    <source>
        <dbReference type="WBParaSite" id="SBAD_0000316301-mRNA-1"/>
    </source>
</evidence>
<evidence type="ECO:0000256" key="1">
    <source>
        <dbReference type="RuleBase" id="RU366018"/>
    </source>
</evidence>
<comment type="function">
    <text evidence="1">Ubiquitin ligase protein which is a component of the N-end rule pathway. Recognizes and binds to proteins bearing specific N-terminal residues that are destabilizing according to the N-end rule, leading to their ubiquitination and subsequent degradation.</text>
</comment>
<dbReference type="PANTHER" id="PTHR21497:SF24">
    <property type="entry name" value="E3 UBIQUITIN-PROTEIN LIGASE UBR1"/>
    <property type="match status" value="1"/>
</dbReference>
<feature type="region of interest" description="Disordered" evidence="2">
    <location>
        <begin position="516"/>
        <end position="536"/>
    </location>
</feature>
<dbReference type="Gene3D" id="1.10.10.2670">
    <property type="entry name" value="E3 ubiquitin-protein ligase"/>
    <property type="match status" value="1"/>
</dbReference>
<dbReference type="Proteomes" id="UP000270296">
    <property type="component" value="Unassembled WGS sequence"/>
</dbReference>
<keyword evidence="6" id="KW-1185">Reference proteome</keyword>
<evidence type="ECO:0000313" key="6">
    <source>
        <dbReference type="Proteomes" id="UP000270296"/>
    </source>
</evidence>
<dbReference type="InterPro" id="IPR039164">
    <property type="entry name" value="UBR1-like"/>
</dbReference>
<keyword evidence="1" id="KW-0863">Zinc-finger</keyword>
<feature type="domain" description="E3 ubiquitin-protein ligase UBR1-like winged-helix" evidence="4">
    <location>
        <begin position="335"/>
        <end position="429"/>
    </location>
</feature>
<dbReference type="SUPFAM" id="SSF46785">
    <property type="entry name" value="Winged helix' DNA-binding domain"/>
    <property type="match status" value="1"/>
</dbReference>
<dbReference type="InterPro" id="IPR055194">
    <property type="entry name" value="UBR1-like_WH"/>
</dbReference>
<dbReference type="AlphaFoldDB" id="A0A183IHC4"/>
<accession>A0A183IHC4</accession>
<keyword evidence="1" id="KW-0862">Zinc</keyword>
<evidence type="ECO:0000259" key="3">
    <source>
        <dbReference type="Pfam" id="PF18995"/>
    </source>
</evidence>